<dbReference type="Gene3D" id="3.40.50.2000">
    <property type="entry name" value="Glycogen Phosphorylase B"/>
    <property type="match status" value="2"/>
</dbReference>
<evidence type="ECO:0000259" key="5">
    <source>
        <dbReference type="Pfam" id="PF21036"/>
    </source>
</evidence>
<organism evidence="6 7">
    <name type="scientific">Prauserella muralis</name>
    <dbReference type="NCBI Taxonomy" id="588067"/>
    <lineage>
        <taxon>Bacteria</taxon>
        <taxon>Bacillati</taxon>
        <taxon>Actinomycetota</taxon>
        <taxon>Actinomycetes</taxon>
        <taxon>Pseudonocardiales</taxon>
        <taxon>Pseudonocardiaceae</taxon>
        <taxon>Prauserella</taxon>
    </lineage>
</organism>
<dbReference type="GO" id="GO:0016758">
    <property type="term" value="F:hexosyltransferase activity"/>
    <property type="evidence" value="ECO:0007669"/>
    <property type="project" value="UniProtKB-ARBA"/>
</dbReference>
<evidence type="ECO:0000313" key="6">
    <source>
        <dbReference type="EMBL" id="PXY27114.1"/>
    </source>
</evidence>
<dbReference type="InterPro" id="IPR010610">
    <property type="entry name" value="EryCIII-like_C"/>
</dbReference>
<dbReference type="GO" id="GO:0008194">
    <property type="term" value="F:UDP-glycosyltransferase activity"/>
    <property type="evidence" value="ECO:0007669"/>
    <property type="project" value="InterPro"/>
</dbReference>
<dbReference type="EMBL" id="MASW01000002">
    <property type="protein sequence ID" value="PXY27114.1"/>
    <property type="molecule type" value="Genomic_DNA"/>
</dbReference>
<protein>
    <submittedName>
        <fullName evidence="6">Uncharacterized protein</fullName>
    </submittedName>
</protein>
<name>A0A2V4AYY4_9PSEU</name>
<accession>A0A2V4AYY4</accession>
<comment type="similarity">
    <text evidence="1">Belongs to the glycosyltransferase 28 family.</text>
</comment>
<dbReference type="Pfam" id="PF06722">
    <property type="entry name" value="EryCIII-like_C"/>
    <property type="match status" value="1"/>
</dbReference>
<evidence type="ECO:0000313" key="7">
    <source>
        <dbReference type="Proteomes" id="UP000249915"/>
    </source>
</evidence>
<feature type="domain" description="Erythromycin biosynthesis protein CIII-like C-terminal" evidence="4">
    <location>
        <begin position="234"/>
        <end position="365"/>
    </location>
</feature>
<keyword evidence="7" id="KW-1185">Reference proteome</keyword>
<dbReference type="Pfam" id="PF21036">
    <property type="entry name" value="EryCIII-like_N"/>
    <property type="match status" value="1"/>
</dbReference>
<dbReference type="PANTHER" id="PTHR48050:SF13">
    <property type="entry name" value="STEROL 3-BETA-GLUCOSYLTRANSFERASE UGT80A2"/>
    <property type="match status" value="1"/>
</dbReference>
<evidence type="ECO:0000259" key="4">
    <source>
        <dbReference type="Pfam" id="PF06722"/>
    </source>
</evidence>
<comment type="caution">
    <text evidence="6">The sequence shown here is derived from an EMBL/GenBank/DDBJ whole genome shotgun (WGS) entry which is preliminary data.</text>
</comment>
<dbReference type="OrthoDB" id="5488434at2"/>
<keyword evidence="2" id="KW-0328">Glycosyltransferase</keyword>
<dbReference type="GO" id="GO:0017000">
    <property type="term" value="P:antibiotic biosynthetic process"/>
    <property type="evidence" value="ECO:0007669"/>
    <property type="project" value="UniProtKB-ARBA"/>
</dbReference>
<keyword evidence="3" id="KW-0808">Transferase</keyword>
<dbReference type="RefSeq" id="WP_146771004.1">
    <property type="nucleotide sequence ID" value="NZ_MASW01000002.1"/>
</dbReference>
<gene>
    <name evidence="6" type="ORF">BAY60_11585</name>
</gene>
<dbReference type="Proteomes" id="UP000249915">
    <property type="component" value="Unassembled WGS sequence"/>
</dbReference>
<dbReference type="InterPro" id="IPR048284">
    <property type="entry name" value="EryCIII-like_N"/>
</dbReference>
<dbReference type="PANTHER" id="PTHR48050">
    <property type="entry name" value="STEROL 3-BETA-GLUCOSYLTRANSFERASE"/>
    <property type="match status" value="1"/>
</dbReference>
<proteinExistence type="inferred from homology"/>
<evidence type="ECO:0000256" key="1">
    <source>
        <dbReference type="ARBA" id="ARBA00006962"/>
    </source>
</evidence>
<evidence type="ECO:0000256" key="3">
    <source>
        <dbReference type="ARBA" id="ARBA00022679"/>
    </source>
</evidence>
<dbReference type="SUPFAM" id="SSF53756">
    <property type="entry name" value="UDP-Glycosyltransferase/glycogen phosphorylase"/>
    <property type="match status" value="1"/>
</dbReference>
<evidence type="ECO:0000256" key="2">
    <source>
        <dbReference type="ARBA" id="ARBA00022676"/>
    </source>
</evidence>
<dbReference type="FunFam" id="3.40.50.2000:FF:000072">
    <property type="entry name" value="Glycosyl transferase"/>
    <property type="match status" value="1"/>
</dbReference>
<reference evidence="6 7" key="1">
    <citation type="submission" date="2016-07" db="EMBL/GenBank/DDBJ databases">
        <title>Draft genome sequence of Prauserella muralis DSM 45305, isolated from a mould-covered wall in an indoor environment.</title>
        <authorList>
            <person name="Ruckert C."/>
            <person name="Albersmeier A."/>
            <person name="Jiang C.-L."/>
            <person name="Jiang Y."/>
            <person name="Kalinowski J."/>
            <person name="Schneider O."/>
            <person name="Winkler A."/>
            <person name="Zotchev S.B."/>
        </authorList>
    </citation>
    <scope>NUCLEOTIDE SEQUENCE [LARGE SCALE GENOMIC DNA]</scope>
    <source>
        <strain evidence="6 7">DSM 45305</strain>
    </source>
</reference>
<feature type="domain" description="Erythromycin biosynthesis protein CIII-like N-terminal" evidence="5">
    <location>
        <begin position="90"/>
        <end position="150"/>
    </location>
</feature>
<dbReference type="CDD" id="cd03784">
    <property type="entry name" value="GT1_Gtf-like"/>
    <property type="match status" value="1"/>
</dbReference>
<dbReference type="InterPro" id="IPR002213">
    <property type="entry name" value="UDP_glucos_trans"/>
</dbReference>
<sequence>MRVLFSSTAGAGHVGPLLPFARSWLRAGHDVLFCGPPALGEAGLPDGARFWPVDDPAEDVMAGALGRLRGMSHHEANEFMCRDIFGRLRPAAALPRLAEAVGTWRPDVVVRESAELAAPVAAELYDVPHARIGIGLGAMEEYLLRLVAAPVGALRRAHGLPEDPDAARLRGSAYLTLFPAGLEDPALPAPPHAQRFRDPPWATPPDGPGGELVYVTFGSVTGAMPELSSVYVEAMRAVADIGTDVLLTVGHGADLSALGTPPPNVRIERWVDQAEVLPRAAAVVCHGGGGTTLGALAAGVPLVVVPLFAEDQHLNAHRVAAAGAGVETTTAQAGAIRSALEEVLGSASHRKAARALAAELAGLPSTDDAPVGGLSPATR</sequence>
<dbReference type="AlphaFoldDB" id="A0A2V4AYY4"/>
<dbReference type="InterPro" id="IPR050426">
    <property type="entry name" value="Glycosyltransferase_28"/>
</dbReference>